<dbReference type="EMBL" id="JTDE01020799">
    <property type="protein sequence ID" value="KAF7233799.1"/>
    <property type="molecule type" value="Genomic_DNA"/>
</dbReference>
<dbReference type="AlphaFoldDB" id="A0A8S9YBY6"/>
<protein>
    <recommendedName>
        <fullName evidence="1">DMAP1-binding domain-containing protein</fullName>
    </recommendedName>
</protein>
<proteinExistence type="predicted"/>
<keyword evidence="3" id="KW-1185">Reference proteome</keyword>
<sequence>MDNLDPSHLPFEVRSKLAELELELSEGDITEKGYQKKKSKLLAPFFRSRGKSPLHYIYVNSVLLHRVKPFHFAHKIGNV</sequence>
<name>A0A8S9YBY6_9TREM</name>
<feature type="domain" description="DMAP1-binding" evidence="1">
    <location>
        <begin position="5"/>
        <end position="79"/>
    </location>
</feature>
<dbReference type="PROSITE" id="PS51912">
    <property type="entry name" value="DMAP1_BIND"/>
    <property type="match status" value="1"/>
</dbReference>
<evidence type="ECO:0000259" key="1">
    <source>
        <dbReference type="PROSITE" id="PS51912"/>
    </source>
</evidence>
<dbReference type="Proteomes" id="UP000822476">
    <property type="component" value="Unassembled WGS sequence"/>
</dbReference>
<accession>A0A8S9YBY6</accession>
<comment type="caution">
    <text evidence="2">The sequence shown here is derived from an EMBL/GenBank/DDBJ whole genome shotgun (WGS) entry which is preliminary data.</text>
</comment>
<dbReference type="SMART" id="SM01137">
    <property type="entry name" value="DMAP_binding"/>
    <property type="match status" value="1"/>
</dbReference>
<dbReference type="OrthoDB" id="263283at2759"/>
<reference evidence="2" key="1">
    <citation type="submission" date="2019-07" db="EMBL/GenBank/DDBJ databases">
        <title>Annotation for the trematode Paragonimus miyazaki's.</title>
        <authorList>
            <person name="Choi Y.-J."/>
        </authorList>
    </citation>
    <scope>NUCLEOTIDE SEQUENCE</scope>
    <source>
        <strain evidence="2">Japan</strain>
    </source>
</reference>
<dbReference type="InterPro" id="IPR010506">
    <property type="entry name" value="DMAP1-bd"/>
</dbReference>
<evidence type="ECO:0000313" key="3">
    <source>
        <dbReference type="Proteomes" id="UP000822476"/>
    </source>
</evidence>
<dbReference type="Pfam" id="PF06464">
    <property type="entry name" value="DMAP_binding"/>
    <property type="match status" value="1"/>
</dbReference>
<evidence type="ECO:0000313" key="2">
    <source>
        <dbReference type="EMBL" id="KAF7233799.1"/>
    </source>
</evidence>
<organism evidence="2 3">
    <name type="scientific">Paragonimus skrjabini miyazakii</name>
    <dbReference type="NCBI Taxonomy" id="59628"/>
    <lineage>
        <taxon>Eukaryota</taxon>
        <taxon>Metazoa</taxon>
        <taxon>Spiralia</taxon>
        <taxon>Lophotrochozoa</taxon>
        <taxon>Platyhelminthes</taxon>
        <taxon>Trematoda</taxon>
        <taxon>Digenea</taxon>
        <taxon>Plagiorchiida</taxon>
        <taxon>Troglotremata</taxon>
        <taxon>Troglotrematidae</taxon>
        <taxon>Paragonimus</taxon>
    </lineage>
</organism>
<gene>
    <name evidence="2" type="ORF">EG68_12436</name>
</gene>